<dbReference type="Proteomes" id="UP001595882">
    <property type="component" value="Unassembled WGS sequence"/>
</dbReference>
<name>A0ABV8WWA4_9BACI</name>
<dbReference type="RefSeq" id="WP_390251737.1">
    <property type="nucleotide sequence ID" value="NZ_JBHSDT010000004.1"/>
</dbReference>
<accession>A0ABV8WWA4</accession>
<dbReference type="EMBL" id="JBHSDT010000004">
    <property type="protein sequence ID" value="MFC4403318.1"/>
    <property type="molecule type" value="Genomic_DNA"/>
</dbReference>
<reference evidence="2" key="1">
    <citation type="journal article" date="2019" name="Int. J. Syst. Evol. Microbiol.">
        <title>The Global Catalogue of Microorganisms (GCM) 10K type strain sequencing project: providing services to taxonomists for standard genome sequencing and annotation.</title>
        <authorList>
            <consortium name="The Broad Institute Genomics Platform"/>
            <consortium name="The Broad Institute Genome Sequencing Center for Infectious Disease"/>
            <person name="Wu L."/>
            <person name="Ma J."/>
        </authorList>
    </citation>
    <scope>NUCLEOTIDE SEQUENCE [LARGE SCALE GENOMIC DNA]</scope>
    <source>
        <strain evidence="2">CCUG 37865</strain>
    </source>
</reference>
<sequence>MKKRKKSETLIYCGPSFPGELQQFSIFRGGIPKHVNKHMEACPSIEKLFVETSKLAETRTKLNIAGKKENQLFNNILQYQKEAK</sequence>
<keyword evidence="2" id="KW-1185">Reference proteome</keyword>
<protein>
    <submittedName>
        <fullName evidence="1">Uncharacterized protein</fullName>
    </submittedName>
</protein>
<evidence type="ECO:0000313" key="1">
    <source>
        <dbReference type="EMBL" id="MFC4403318.1"/>
    </source>
</evidence>
<comment type="caution">
    <text evidence="1">The sequence shown here is derived from an EMBL/GenBank/DDBJ whole genome shotgun (WGS) entry which is preliminary data.</text>
</comment>
<proteinExistence type="predicted"/>
<evidence type="ECO:0000313" key="2">
    <source>
        <dbReference type="Proteomes" id="UP001595882"/>
    </source>
</evidence>
<gene>
    <name evidence="1" type="ORF">ACFOY7_09530</name>
</gene>
<organism evidence="1 2">
    <name type="scientific">Gracilibacillus xinjiangensis</name>
    <dbReference type="NCBI Taxonomy" id="1193282"/>
    <lineage>
        <taxon>Bacteria</taxon>
        <taxon>Bacillati</taxon>
        <taxon>Bacillota</taxon>
        <taxon>Bacilli</taxon>
        <taxon>Bacillales</taxon>
        <taxon>Bacillaceae</taxon>
        <taxon>Gracilibacillus</taxon>
    </lineage>
</organism>